<dbReference type="AlphaFoldDB" id="A0A7S1NBW2"/>
<proteinExistence type="predicted"/>
<name>A0A7S1NBW2_9EUGL</name>
<sequence length="114" mass="12335">MYCTVRHAEPDLIIPLRISYSPSHGRINPPDDITHRVVCGEGAACRPQTTACRFCFLREPTCCPLARRPGPPSLQSLAWNMAQLVGWGAVVLKSNTPTASPAPPKPLESSVSTL</sequence>
<organism evidence="2">
    <name type="scientific">Eutreptiella gymnastica</name>
    <dbReference type="NCBI Taxonomy" id="73025"/>
    <lineage>
        <taxon>Eukaryota</taxon>
        <taxon>Discoba</taxon>
        <taxon>Euglenozoa</taxon>
        <taxon>Euglenida</taxon>
        <taxon>Spirocuta</taxon>
        <taxon>Euglenophyceae</taxon>
        <taxon>Eutreptiales</taxon>
        <taxon>Eutreptiaceae</taxon>
        <taxon>Eutreptiella</taxon>
    </lineage>
</organism>
<gene>
    <name evidence="2" type="ORF">EGYM00392_LOCUS19722</name>
</gene>
<reference evidence="2" key="1">
    <citation type="submission" date="2021-01" db="EMBL/GenBank/DDBJ databases">
        <authorList>
            <person name="Corre E."/>
            <person name="Pelletier E."/>
            <person name="Niang G."/>
            <person name="Scheremetjew M."/>
            <person name="Finn R."/>
            <person name="Kale V."/>
            <person name="Holt S."/>
            <person name="Cochrane G."/>
            <person name="Meng A."/>
            <person name="Brown T."/>
            <person name="Cohen L."/>
        </authorList>
    </citation>
    <scope>NUCLEOTIDE SEQUENCE</scope>
    <source>
        <strain evidence="2">NIES-381</strain>
    </source>
</reference>
<evidence type="ECO:0000313" key="2">
    <source>
        <dbReference type="EMBL" id="CAD9008628.1"/>
    </source>
</evidence>
<evidence type="ECO:0000256" key="1">
    <source>
        <dbReference type="SAM" id="MobiDB-lite"/>
    </source>
</evidence>
<accession>A0A7S1NBW2</accession>
<protein>
    <submittedName>
        <fullName evidence="2">Uncharacterized protein</fullName>
    </submittedName>
</protein>
<feature type="region of interest" description="Disordered" evidence="1">
    <location>
        <begin position="95"/>
        <end position="114"/>
    </location>
</feature>
<dbReference type="EMBL" id="HBGA01053580">
    <property type="protein sequence ID" value="CAD9008628.1"/>
    <property type="molecule type" value="Transcribed_RNA"/>
</dbReference>